<comment type="caution">
    <text evidence="2">The sequence shown here is derived from an EMBL/GenBank/DDBJ whole genome shotgun (WGS) entry which is preliminary data.</text>
</comment>
<reference evidence="2 3" key="1">
    <citation type="submission" date="2020-03" db="EMBL/GenBank/DDBJ databases">
        <title>FDA dAtabase for Regulatory Grade micrObial Sequences (FDA-ARGOS): Supporting development and validation of Infectious Disease Dx tests.</title>
        <authorList>
            <person name="Campos J."/>
            <person name="Goldberg B."/>
            <person name="Tallon L."/>
            <person name="Sadzewicz L."/>
            <person name="Vavikolanu K."/>
            <person name="Mehta A."/>
            <person name="Aluvathingal J."/>
            <person name="Nadendla S."/>
            <person name="Nandy P."/>
            <person name="Geyer C."/>
            <person name="Yan Y."/>
            <person name="Sichtig H."/>
        </authorList>
    </citation>
    <scope>NUCLEOTIDE SEQUENCE [LARGE SCALE GENOMIC DNA]</scope>
    <source>
        <strain evidence="2 3">FDAARGOS_656</strain>
    </source>
</reference>
<evidence type="ECO:0000313" key="2">
    <source>
        <dbReference type="EMBL" id="KAF6066744.1"/>
    </source>
</evidence>
<protein>
    <submittedName>
        <fullName evidence="2">Uncharacterized protein</fullName>
    </submittedName>
</protein>
<dbReference type="Proteomes" id="UP000536275">
    <property type="component" value="Unassembled WGS sequence"/>
</dbReference>
<gene>
    <name evidence="2" type="ORF">FOB64_004211</name>
</gene>
<feature type="region of interest" description="Disordered" evidence="1">
    <location>
        <begin position="1"/>
        <end position="33"/>
    </location>
</feature>
<dbReference type="EMBL" id="JABWAD010000055">
    <property type="protein sequence ID" value="KAF6066744.1"/>
    <property type="molecule type" value="Genomic_DNA"/>
</dbReference>
<sequence>MSAFAALKNNPFGESIFNNTSNGDNHSRDDVEEDEVVQYIANSSDEDDDDDDDDNDNDQAPILNSRITQSNYTPNESNLKFSDNHVTITLNPSEYIIISGQCNLKIIKGSIKINQCHCLTSEDNKSYNIIALQSQSLPIISHYTTPEMEEDGYFSFNNKLENSFSGIENISQIEPAFKN</sequence>
<proteinExistence type="predicted"/>
<organism evidence="2 3">
    <name type="scientific">Candida albicans</name>
    <name type="common">Yeast</name>
    <dbReference type="NCBI Taxonomy" id="5476"/>
    <lineage>
        <taxon>Eukaryota</taxon>
        <taxon>Fungi</taxon>
        <taxon>Dikarya</taxon>
        <taxon>Ascomycota</taxon>
        <taxon>Saccharomycotina</taxon>
        <taxon>Pichiomycetes</taxon>
        <taxon>Debaryomycetaceae</taxon>
        <taxon>Candida/Lodderomyces clade</taxon>
        <taxon>Candida</taxon>
    </lineage>
</organism>
<dbReference type="AlphaFoldDB" id="A0A8H6BYH9"/>
<evidence type="ECO:0000256" key="1">
    <source>
        <dbReference type="SAM" id="MobiDB-lite"/>
    </source>
</evidence>
<name>A0A8H6BYH9_CANAX</name>
<accession>A0A8H6BYH9</accession>
<evidence type="ECO:0000313" key="3">
    <source>
        <dbReference type="Proteomes" id="UP000536275"/>
    </source>
</evidence>